<dbReference type="SUPFAM" id="SSF50494">
    <property type="entry name" value="Trypsin-like serine proteases"/>
    <property type="match status" value="1"/>
</dbReference>
<dbReference type="InterPro" id="IPR043504">
    <property type="entry name" value="Peptidase_S1_PA_chymotrypsin"/>
</dbReference>
<evidence type="ECO:0000256" key="2">
    <source>
        <dbReference type="ARBA" id="ARBA00022737"/>
    </source>
</evidence>
<dbReference type="PROSITE" id="PS51450">
    <property type="entry name" value="LRR"/>
    <property type="match status" value="2"/>
</dbReference>
<dbReference type="InterPro" id="IPR050216">
    <property type="entry name" value="LRR_domain-containing"/>
</dbReference>
<reference evidence="5" key="1">
    <citation type="submission" date="2014-01" db="EMBL/GenBank/DDBJ databases">
        <title>The Genome Sequence of Anopheles melas CM1001059_A (V2).</title>
        <authorList>
            <consortium name="The Broad Institute Genomics Platform"/>
            <person name="Neafsey D.E."/>
            <person name="Besansky N."/>
            <person name="Howell P."/>
            <person name="Walton C."/>
            <person name="Young S.K."/>
            <person name="Zeng Q."/>
            <person name="Gargeya S."/>
            <person name="Fitzgerald M."/>
            <person name="Haas B."/>
            <person name="Abouelleil A."/>
            <person name="Allen A.W."/>
            <person name="Alvarado L."/>
            <person name="Arachchi H.M."/>
            <person name="Berlin A.M."/>
            <person name="Chapman S.B."/>
            <person name="Gainer-Dewar J."/>
            <person name="Goldberg J."/>
            <person name="Griggs A."/>
            <person name="Gujja S."/>
            <person name="Hansen M."/>
            <person name="Howarth C."/>
            <person name="Imamovic A."/>
            <person name="Ireland A."/>
            <person name="Larimer J."/>
            <person name="McCowan C."/>
            <person name="Murphy C."/>
            <person name="Pearson M."/>
            <person name="Poon T.W."/>
            <person name="Priest M."/>
            <person name="Roberts A."/>
            <person name="Saif S."/>
            <person name="Shea T."/>
            <person name="Sisk P."/>
            <person name="Sykes S."/>
            <person name="Wortman J."/>
            <person name="Nusbaum C."/>
            <person name="Birren B."/>
        </authorList>
    </citation>
    <scope>NUCLEOTIDE SEQUENCE [LARGE SCALE GENOMIC DNA]</scope>
    <source>
        <strain evidence="5">CM1001059</strain>
    </source>
</reference>
<dbReference type="Gene3D" id="3.80.10.10">
    <property type="entry name" value="Ribonuclease Inhibitor"/>
    <property type="match status" value="1"/>
</dbReference>
<keyword evidence="1" id="KW-0433">Leucine-rich repeat</keyword>
<feature type="region of interest" description="Disordered" evidence="3">
    <location>
        <begin position="716"/>
        <end position="778"/>
    </location>
</feature>
<accession>A0A182UE72</accession>
<name>A0A182UE72_9DIPT</name>
<proteinExistence type="predicted"/>
<dbReference type="Gene3D" id="2.40.10.10">
    <property type="entry name" value="Trypsin-like serine proteases"/>
    <property type="match status" value="1"/>
</dbReference>
<protein>
    <submittedName>
        <fullName evidence="4">Uncharacterized protein</fullName>
    </submittedName>
</protein>
<dbReference type="InterPro" id="IPR001611">
    <property type="entry name" value="Leu-rich_rpt"/>
</dbReference>
<dbReference type="STRING" id="34690.A0A182UE72"/>
<dbReference type="InterPro" id="IPR009003">
    <property type="entry name" value="Peptidase_S1_PA"/>
</dbReference>
<dbReference type="Pfam" id="PF13365">
    <property type="entry name" value="Trypsin_2"/>
    <property type="match status" value="1"/>
</dbReference>
<evidence type="ECO:0000256" key="3">
    <source>
        <dbReference type="SAM" id="MobiDB-lite"/>
    </source>
</evidence>
<dbReference type="VEuPathDB" id="VectorBase:AMEC018794"/>
<dbReference type="SUPFAM" id="SSF52058">
    <property type="entry name" value="L domain-like"/>
    <property type="match status" value="1"/>
</dbReference>
<dbReference type="FunFam" id="3.80.10.10:FF:000911">
    <property type="entry name" value="Protein lap4-like Protein"/>
    <property type="match status" value="1"/>
</dbReference>
<dbReference type="GO" id="GO:0005737">
    <property type="term" value="C:cytoplasm"/>
    <property type="evidence" value="ECO:0007669"/>
    <property type="project" value="TreeGrafter"/>
</dbReference>
<dbReference type="InterPro" id="IPR032675">
    <property type="entry name" value="LRR_dom_sf"/>
</dbReference>
<dbReference type="EnsemblMetazoa" id="AMEC018794-RA">
    <property type="protein sequence ID" value="AMEC018794-PA"/>
    <property type="gene ID" value="AMEC018794"/>
</dbReference>
<keyword evidence="2" id="KW-0677">Repeat</keyword>
<reference evidence="4" key="2">
    <citation type="submission" date="2020-05" db="UniProtKB">
        <authorList>
            <consortium name="EnsemblMetazoa"/>
        </authorList>
    </citation>
    <scope>IDENTIFICATION</scope>
    <source>
        <strain evidence="4">CM1001059</strain>
    </source>
</reference>
<dbReference type="Pfam" id="PF13855">
    <property type="entry name" value="LRR_8"/>
    <property type="match status" value="1"/>
</dbReference>
<keyword evidence="5" id="KW-1185">Reference proteome</keyword>
<dbReference type="SMART" id="SM00369">
    <property type="entry name" value="LRR_TYP"/>
    <property type="match status" value="3"/>
</dbReference>
<evidence type="ECO:0000256" key="1">
    <source>
        <dbReference type="ARBA" id="ARBA00022614"/>
    </source>
</evidence>
<organism evidence="4 5">
    <name type="scientific">Anopheles melas</name>
    <dbReference type="NCBI Taxonomy" id="34690"/>
    <lineage>
        <taxon>Eukaryota</taxon>
        <taxon>Metazoa</taxon>
        <taxon>Ecdysozoa</taxon>
        <taxon>Arthropoda</taxon>
        <taxon>Hexapoda</taxon>
        <taxon>Insecta</taxon>
        <taxon>Pterygota</taxon>
        <taxon>Neoptera</taxon>
        <taxon>Endopterygota</taxon>
        <taxon>Diptera</taxon>
        <taxon>Nematocera</taxon>
        <taxon>Culicoidea</taxon>
        <taxon>Culicidae</taxon>
        <taxon>Anophelinae</taxon>
        <taxon>Anopheles</taxon>
    </lineage>
</organism>
<dbReference type="PANTHER" id="PTHR48051">
    <property type="match status" value="1"/>
</dbReference>
<evidence type="ECO:0000313" key="4">
    <source>
        <dbReference type="EnsemblMetazoa" id="AMEC018794-PA"/>
    </source>
</evidence>
<evidence type="ECO:0000313" key="5">
    <source>
        <dbReference type="Proteomes" id="UP000075902"/>
    </source>
</evidence>
<dbReference type="PANTHER" id="PTHR48051:SF47">
    <property type="entry name" value="LEUCINE RICH REPEAT AND STERILE ALPHA MOTIF CONTAINING 1"/>
    <property type="match status" value="1"/>
</dbReference>
<dbReference type="AlphaFoldDB" id="A0A182UE72"/>
<sequence length="801" mass="89225">IPPIPQHGTIFHTSGSHKGSAIFLDEELVITSGLIFSDNESLNQTVADATKNSSIVELGTELKEIFDLDFRVVRKQENVLQQQAARAYHIVHSHRVRECMETVLEGLHVCIGGDMKPDNITCVFNDQKTMHPKLIYKNPIFDSAYDIALMEATFEEAQSSNWFCQLANYIPRIGQRLYAVGFPVLKSLARGINFKPSIIPGRATKYSEGLLFTDCSIQCGQSGGPIFDENGLLVAIAVSNFKSSMDNLIYNCHNMCAKETPEPIYDLEDCNLKDVPAGVFVMCKVLRKEALTLSKNKLSSLAGGGTLDDLVLLQSLNLSYNRFKKLPEDIYKLENLRELFLANNALEKLPIAIGRLKKLELLNLSANNLATVEQLAFMTNLRVLDISGNVRLSQLPSQLATCDNLVDIVLDPEHLVNPPPDVVAGGTYAIIKYLSTDEQTANELVNNLLALKNGPDPAFLEQEREEQKRLLEHLHIQQNDLRKQEILGAMTNLLENEINIIQNFHNQRDQSSRSILEREYETNNLLNNVFLNYDRNRQDVIDQITCNEDIQKSAVAALIARNDSRTWGLVEQVRIVESQLAALTLYEIERKKVNQDDQILLDTLKMIEKQKESEQTDFWLLQYQRLLDRQPAEVSNDTASIDPVLGYQFLVNGVVHCLPFLSKLWQNKDKELCNIADQDLLNAGVQNPTDRQGILQSIANYYDYLNCKIDYPEGESVSGTPMATAPSDEGYSPEANGRRRSSSVELGLEVEATPGVPLSGPSAGNVARGSAVISSEPTSPVSGAAPVAQFAECVVCMEQLV</sequence>
<dbReference type="Proteomes" id="UP000075902">
    <property type="component" value="Unassembled WGS sequence"/>
</dbReference>
<dbReference type="InterPro" id="IPR003591">
    <property type="entry name" value="Leu-rich_rpt_typical-subtyp"/>
</dbReference>